<name>B7PLA8_IXOSC</name>
<sequence length="101" mass="11461">MEYGGCSKVHKAGANAEVRLSQCALYHPFLSTLARLWQTSKRHCAWDTFSSESRAKVSVPRGGERQRRISSISFCCEEIKPAVCKCRRTGHCRILLRALYN</sequence>
<keyword evidence="3" id="KW-1185">Reference proteome</keyword>
<reference evidence="1 3" key="1">
    <citation type="submission" date="2008-03" db="EMBL/GenBank/DDBJ databases">
        <title>Annotation of Ixodes scapularis.</title>
        <authorList>
            <consortium name="Ixodes scapularis Genome Project Consortium"/>
            <person name="Caler E."/>
            <person name="Hannick L.I."/>
            <person name="Bidwell S."/>
            <person name="Joardar V."/>
            <person name="Thiagarajan M."/>
            <person name="Amedeo P."/>
            <person name="Galinsky K.J."/>
            <person name="Schobel S."/>
            <person name="Inman J."/>
            <person name="Hostetler J."/>
            <person name="Miller J."/>
            <person name="Hammond M."/>
            <person name="Megy K."/>
            <person name="Lawson D."/>
            <person name="Kodira C."/>
            <person name="Sutton G."/>
            <person name="Meyer J."/>
            <person name="Hill C.A."/>
            <person name="Birren B."/>
            <person name="Nene V."/>
            <person name="Collins F."/>
            <person name="Alarcon-Chaidez F."/>
            <person name="Wikel S."/>
            <person name="Strausberg R."/>
        </authorList>
    </citation>
    <scope>NUCLEOTIDE SEQUENCE [LARGE SCALE GENOMIC DNA]</scope>
    <source>
        <strain evidence="3">Wikel</strain>
        <strain evidence="1">Wikel colony</strain>
    </source>
</reference>
<dbReference type="EMBL" id="DS739614">
    <property type="protein sequence ID" value="EEC07380.1"/>
    <property type="molecule type" value="Genomic_DNA"/>
</dbReference>
<evidence type="ECO:0000313" key="2">
    <source>
        <dbReference type="EnsemblMetazoa" id="ISCW018748-PA"/>
    </source>
</evidence>
<protein>
    <submittedName>
        <fullName evidence="1 2">Uncharacterized protein</fullName>
    </submittedName>
</protein>
<dbReference type="PaxDb" id="6945-B7PLA8"/>
<dbReference type="VEuPathDB" id="VectorBase:ISCI018748"/>
<evidence type="ECO:0000313" key="1">
    <source>
        <dbReference type="EMBL" id="EEC07380.1"/>
    </source>
</evidence>
<dbReference type="InParanoid" id="B7PLA8"/>
<dbReference type="EMBL" id="ABJB010320707">
    <property type="status" value="NOT_ANNOTATED_CDS"/>
    <property type="molecule type" value="Genomic_DNA"/>
</dbReference>
<dbReference type="VEuPathDB" id="VectorBase:ISCW018748"/>
<dbReference type="Proteomes" id="UP000001555">
    <property type="component" value="Unassembled WGS sequence"/>
</dbReference>
<gene>
    <name evidence="1" type="ORF">IscW_ISCW018748</name>
</gene>
<reference evidence="2" key="2">
    <citation type="submission" date="2020-05" db="UniProtKB">
        <authorList>
            <consortium name="EnsemblMetazoa"/>
        </authorList>
    </citation>
    <scope>IDENTIFICATION</scope>
    <source>
        <strain evidence="2">wikel</strain>
    </source>
</reference>
<organism>
    <name type="scientific">Ixodes scapularis</name>
    <name type="common">Black-legged tick</name>
    <name type="synonym">Deer tick</name>
    <dbReference type="NCBI Taxonomy" id="6945"/>
    <lineage>
        <taxon>Eukaryota</taxon>
        <taxon>Metazoa</taxon>
        <taxon>Ecdysozoa</taxon>
        <taxon>Arthropoda</taxon>
        <taxon>Chelicerata</taxon>
        <taxon>Arachnida</taxon>
        <taxon>Acari</taxon>
        <taxon>Parasitiformes</taxon>
        <taxon>Ixodida</taxon>
        <taxon>Ixodoidea</taxon>
        <taxon>Ixodidae</taxon>
        <taxon>Ixodinae</taxon>
        <taxon>Ixodes</taxon>
    </lineage>
</organism>
<dbReference type="HOGENOM" id="CLU_2294709_0_0_1"/>
<dbReference type="EnsemblMetazoa" id="ISCW018748-RA">
    <property type="protein sequence ID" value="ISCW018748-PA"/>
    <property type="gene ID" value="ISCW018748"/>
</dbReference>
<dbReference type="AlphaFoldDB" id="B7PLA8"/>
<accession>B7PLA8</accession>
<evidence type="ECO:0000313" key="3">
    <source>
        <dbReference type="Proteomes" id="UP000001555"/>
    </source>
</evidence>
<proteinExistence type="predicted"/>